<reference evidence="1 2" key="1">
    <citation type="submission" date="2022-10" db="EMBL/GenBank/DDBJ databases">
        <title>WGS assembly of Paspalum vaginatum 540-79.</title>
        <authorList>
            <person name="Sun G."/>
            <person name="Wase N."/>
            <person name="Shu S."/>
            <person name="Jenkins J."/>
            <person name="Zhou B."/>
            <person name="Torres-Rodriguez J."/>
            <person name="Chen C."/>
            <person name="Sandor L."/>
            <person name="Plott C."/>
            <person name="Yoshinga Y."/>
            <person name="Daum C."/>
            <person name="Qi P."/>
            <person name="Barry K."/>
            <person name="Lipzen A."/>
            <person name="Berry L."/>
            <person name="Pedersen C."/>
            <person name="Gottilla T."/>
            <person name="Foltz A."/>
            <person name="Yu H."/>
            <person name="O'Malley R."/>
            <person name="Zhang C."/>
            <person name="Devos K."/>
            <person name="Sigmon B."/>
            <person name="Yu B."/>
            <person name="Obata T."/>
            <person name="Schmutz J."/>
            <person name="Schnable J."/>
        </authorList>
    </citation>
    <scope>NUCLEOTIDE SEQUENCE [LARGE SCALE GENOMIC DNA]</scope>
    <source>
        <strain evidence="2">cv. 540-79</strain>
    </source>
</reference>
<proteinExistence type="predicted"/>
<evidence type="ECO:0000313" key="1">
    <source>
        <dbReference type="EMBL" id="KAJ1255188.1"/>
    </source>
</evidence>
<dbReference type="EMBL" id="MU629795">
    <property type="protein sequence ID" value="KAJ1255188.1"/>
    <property type="molecule type" value="Genomic_DNA"/>
</dbReference>
<name>A0A9W8CDW5_9POAL</name>
<gene>
    <name evidence="1" type="ORF">BS78_K280500</name>
</gene>
<protein>
    <submittedName>
        <fullName evidence="1">Uncharacterized protein</fullName>
    </submittedName>
</protein>
<dbReference type="AlphaFoldDB" id="A0A9W8CDW5"/>
<evidence type="ECO:0000313" key="2">
    <source>
        <dbReference type="Proteomes" id="UP001164776"/>
    </source>
</evidence>
<accession>A0A9W8CDW5</accession>
<dbReference type="Proteomes" id="UP001164776">
    <property type="component" value="Unassembled WGS sequence"/>
</dbReference>
<organism evidence="1 2">
    <name type="scientific">Paspalum vaginatum</name>
    <name type="common">seashore paspalum</name>
    <dbReference type="NCBI Taxonomy" id="158149"/>
    <lineage>
        <taxon>Eukaryota</taxon>
        <taxon>Viridiplantae</taxon>
        <taxon>Streptophyta</taxon>
        <taxon>Embryophyta</taxon>
        <taxon>Tracheophyta</taxon>
        <taxon>Spermatophyta</taxon>
        <taxon>Magnoliopsida</taxon>
        <taxon>Liliopsida</taxon>
        <taxon>Poales</taxon>
        <taxon>Poaceae</taxon>
        <taxon>PACMAD clade</taxon>
        <taxon>Panicoideae</taxon>
        <taxon>Andropogonodae</taxon>
        <taxon>Paspaleae</taxon>
        <taxon>Paspalinae</taxon>
        <taxon>Paspalum</taxon>
    </lineage>
</organism>
<comment type="caution">
    <text evidence="1">The sequence shown here is derived from an EMBL/GenBank/DDBJ whole genome shotgun (WGS) entry which is preliminary data.</text>
</comment>
<sequence>MHRVVDKAYMEKKFKPLIEEGTPTTTLKKIKDKEDIPKYRFKFCNKYVLKKNINVDMNISGTIASPLYLTRAKFGLTKRHDIVLLIQ</sequence>
<keyword evidence="2" id="KW-1185">Reference proteome</keyword>